<evidence type="ECO:0000256" key="1">
    <source>
        <dbReference type="SAM" id="SignalP"/>
    </source>
</evidence>
<evidence type="ECO:0000313" key="2">
    <source>
        <dbReference type="EMBL" id="SDL31326.1"/>
    </source>
</evidence>
<keyword evidence="3" id="KW-1185">Reference proteome</keyword>
<feature type="chain" id="PRO_5011667163" evidence="1">
    <location>
        <begin position="25"/>
        <end position="351"/>
    </location>
</feature>
<gene>
    <name evidence="2" type="ORF">SAMN05660337_2605</name>
</gene>
<evidence type="ECO:0000313" key="3">
    <source>
        <dbReference type="Proteomes" id="UP000199053"/>
    </source>
</evidence>
<dbReference type="Pfam" id="PF04392">
    <property type="entry name" value="ABC_sub_bind"/>
    <property type="match status" value="1"/>
</dbReference>
<dbReference type="OrthoDB" id="5447247at2"/>
<reference evidence="3" key="1">
    <citation type="submission" date="2016-10" db="EMBL/GenBank/DDBJ databases">
        <authorList>
            <person name="Varghese N."/>
            <person name="Submissions S."/>
        </authorList>
    </citation>
    <scope>NUCLEOTIDE SEQUENCE [LARGE SCALE GENOMIC DNA]</scope>
    <source>
        <strain evidence="3">DSM 16995</strain>
    </source>
</reference>
<accession>A0A1G9J218</accession>
<dbReference type="Gene3D" id="3.40.50.2300">
    <property type="match status" value="2"/>
</dbReference>
<dbReference type="Proteomes" id="UP000199053">
    <property type="component" value="Unassembled WGS sequence"/>
</dbReference>
<dbReference type="PANTHER" id="PTHR35271">
    <property type="entry name" value="ABC TRANSPORTER, SUBSTRATE-BINDING LIPOPROTEIN-RELATED"/>
    <property type="match status" value="1"/>
</dbReference>
<dbReference type="RefSeq" id="WP_092161801.1">
    <property type="nucleotide sequence ID" value="NZ_FNGA01000004.1"/>
</dbReference>
<dbReference type="AlphaFoldDB" id="A0A1G9J218"/>
<dbReference type="EMBL" id="FNGA01000004">
    <property type="protein sequence ID" value="SDL31326.1"/>
    <property type="molecule type" value="Genomic_DNA"/>
</dbReference>
<proteinExistence type="predicted"/>
<dbReference type="STRING" id="246191.SAMN05660337_2605"/>
<sequence>MDKMFLFCLKVGIGFLCMCSGALAADIGIKKVFIVSSYAQDNICGLPQSQGVLEALSLAGYKADKNIKIYTYAMDTKKVNNTPELIEAQAEIVLSKIKDIHPDVLVVLDDNAFRAVALKLVDSDISIVFSGLNGQPEDYNSIAKWMNSREKPGHNITGVYEKLHFVDAFKVQKKIIPDLTRALIISDNSPTGTAVLKQIERELAEEPIDIIFDIEIASSWENYEDIILKGCSDPAIGTIYPAATLLKDKNNVTHSTSEIISWTIKNCRKPGLQVNYAFVQLGMLGGAGVDFISMGRQAGRMVVLILNGERAGELPVEDAKRYALVFNLKRAEELGITIPNDVLMASDAIYR</sequence>
<organism evidence="2 3">
    <name type="scientific">Maridesulfovibrio ferrireducens</name>
    <dbReference type="NCBI Taxonomy" id="246191"/>
    <lineage>
        <taxon>Bacteria</taxon>
        <taxon>Pseudomonadati</taxon>
        <taxon>Thermodesulfobacteriota</taxon>
        <taxon>Desulfovibrionia</taxon>
        <taxon>Desulfovibrionales</taxon>
        <taxon>Desulfovibrionaceae</taxon>
        <taxon>Maridesulfovibrio</taxon>
    </lineage>
</organism>
<keyword evidence="1" id="KW-0732">Signal</keyword>
<feature type="signal peptide" evidence="1">
    <location>
        <begin position="1"/>
        <end position="24"/>
    </location>
</feature>
<dbReference type="PANTHER" id="PTHR35271:SF1">
    <property type="entry name" value="ABC TRANSPORTER, SUBSTRATE-BINDING LIPOPROTEIN"/>
    <property type="match status" value="1"/>
</dbReference>
<protein>
    <submittedName>
        <fullName evidence="2">ABC-type uncharacterized transport system, substrate-binding protein</fullName>
    </submittedName>
</protein>
<name>A0A1G9J218_9BACT</name>
<dbReference type="InterPro" id="IPR007487">
    <property type="entry name" value="ABC_transpt-TYRBP-like"/>
</dbReference>